<dbReference type="VEuPathDB" id="ToxoDB:TGVEG_248190"/>
<dbReference type="OrthoDB" id="333980at2759"/>
<feature type="compositionally biased region" description="Basic and acidic residues" evidence="1">
    <location>
        <begin position="291"/>
        <end position="303"/>
    </location>
</feature>
<evidence type="ECO:0000313" key="2">
    <source>
        <dbReference type="EMBL" id="ESS34308.1"/>
    </source>
</evidence>
<dbReference type="Proteomes" id="UP000002226">
    <property type="component" value="Unassembled WGS sequence"/>
</dbReference>
<feature type="compositionally biased region" description="Basic and acidic residues" evidence="1">
    <location>
        <begin position="531"/>
        <end position="617"/>
    </location>
</feature>
<dbReference type="SUPFAM" id="SSF55315">
    <property type="entry name" value="L30e-like"/>
    <property type="match status" value="1"/>
</dbReference>
<accession>A0A125YMX0</accession>
<feature type="compositionally biased region" description="Basic and acidic residues" evidence="1">
    <location>
        <begin position="242"/>
        <end position="254"/>
    </location>
</feature>
<dbReference type="EMBL" id="AAYL02000079">
    <property type="protein sequence ID" value="ESS34308.1"/>
    <property type="molecule type" value="Genomic_DNA"/>
</dbReference>
<keyword evidence="2" id="KW-0687">Ribonucleoprotein</keyword>
<feature type="compositionally biased region" description="Basic and acidic residues" evidence="1">
    <location>
        <begin position="54"/>
        <end position="82"/>
    </location>
</feature>
<reference evidence="2" key="1">
    <citation type="submission" date="2007-03" db="EMBL/GenBank/DDBJ databases">
        <authorList>
            <person name="Paulsen I."/>
        </authorList>
    </citation>
    <scope>NUCLEOTIDE SEQUENCE</scope>
    <source>
        <strain evidence="2">VEG</strain>
    </source>
</reference>
<evidence type="ECO:0000313" key="3">
    <source>
        <dbReference type="Proteomes" id="UP000002226"/>
    </source>
</evidence>
<feature type="compositionally biased region" description="Basic and acidic residues" evidence="1">
    <location>
        <begin position="371"/>
        <end position="393"/>
    </location>
</feature>
<keyword evidence="2" id="KW-0689">Ribosomal protein</keyword>
<dbReference type="Gene3D" id="3.30.1330.30">
    <property type="match status" value="1"/>
</dbReference>
<comment type="caution">
    <text evidence="2">The sequence shown here is derived from an EMBL/GenBank/DDBJ whole genome shotgun (WGS) entry which is preliminary data.</text>
</comment>
<dbReference type="OMA" id="ANCEPTV"/>
<feature type="compositionally biased region" description="Basic and acidic residues" evidence="1">
    <location>
        <begin position="435"/>
        <end position="453"/>
    </location>
</feature>
<feature type="compositionally biased region" description="Acidic residues" evidence="1">
    <location>
        <begin position="475"/>
        <end position="487"/>
    </location>
</feature>
<feature type="region of interest" description="Disordered" evidence="1">
    <location>
        <begin position="172"/>
        <end position="357"/>
    </location>
</feature>
<feature type="compositionally biased region" description="Basic and acidic residues" evidence="1">
    <location>
        <begin position="261"/>
        <end position="276"/>
    </location>
</feature>
<evidence type="ECO:0000256" key="1">
    <source>
        <dbReference type="SAM" id="MobiDB-lite"/>
    </source>
</evidence>
<dbReference type="STRING" id="432359.A0A125YMX0"/>
<keyword evidence="3" id="KW-1185">Reference proteome</keyword>
<dbReference type="eggNOG" id="ENOG502QZA0">
    <property type="taxonomic scope" value="Eukaryota"/>
</dbReference>
<protein>
    <submittedName>
        <fullName evidence="2">Ribosomal protein L7Ae</fullName>
    </submittedName>
</protein>
<feature type="compositionally biased region" description="Basic residues" evidence="1">
    <location>
        <begin position="423"/>
        <end position="434"/>
    </location>
</feature>
<feature type="compositionally biased region" description="Basic and acidic residues" evidence="1">
    <location>
        <begin position="406"/>
        <end position="422"/>
    </location>
</feature>
<feature type="compositionally biased region" description="Basic and acidic residues" evidence="1">
    <location>
        <begin position="670"/>
        <end position="689"/>
    </location>
</feature>
<dbReference type="PaxDb" id="5811-TGME49_048190"/>
<organism evidence="2 3">
    <name type="scientific">Toxoplasma gondii (strain ATCC 50861 / VEG)</name>
    <dbReference type="NCBI Taxonomy" id="432359"/>
    <lineage>
        <taxon>Eukaryota</taxon>
        <taxon>Sar</taxon>
        <taxon>Alveolata</taxon>
        <taxon>Apicomplexa</taxon>
        <taxon>Conoidasida</taxon>
        <taxon>Coccidia</taxon>
        <taxon>Eucoccidiorida</taxon>
        <taxon>Eimeriorina</taxon>
        <taxon>Sarcocystidae</taxon>
        <taxon>Toxoplasma</taxon>
    </lineage>
</organism>
<feature type="region of interest" description="Disordered" evidence="1">
    <location>
        <begin position="371"/>
        <end position="617"/>
    </location>
</feature>
<feature type="region of interest" description="Disordered" evidence="1">
    <location>
        <begin position="665"/>
        <end position="692"/>
    </location>
</feature>
<feature type="region of interest" description="Disordered" evidence="1">
    <location>
        <begin position="891"/>
        <end position="939"/>
    </location>
</feature>
<dbReference type="GO" id="GO:0005840">
    <property type="term" value="C:ribosome"/>
    <property type="evidence" value="ECO:0007669"/>
    <property type="project" value="UniProtKB-KW"/>
</dbReference>
<dbReference type="AlphaFoldDB" id="A0A125YMX0"/>
<feature type="region of interest" description="Disordered" evidence="1">
    <location>
        <begin position="762"/>
        <end position="802"/>
    </location>
</feature>
<proteinExistence type="predicted"/>
<gene>
    <name evidence="2" type="ORF">TGVEG_248190</name>
</gene>
<feature type="compositionally biased region" description="Basic and acidic residues" evidence="1">
    <location>
        <begin position="763"/>
        <end position="789"/>
    </location>
</feature>
<feature type="compositionally biased region" description="Basic and acidic residues" evidence="1">
    <location>
        <begin position="906"/>
        <end position="932"/>
    </location>
</feature>
<name>A0A125YMX0_TOXGV</name>
<dbReference type="InterPro" id="IPR029064">
    <property type="entry name" value="Ribosomal_eL30-like_sf"/>
</dbReference>
<feature type="region of interest" description="Disordered" evidence="1">
    <location>
        <begin position="1"/>
        <end position="158"/>
    </location>
</feature>
<sequence>MDARDFDASRGMAVGGEHLGKVRRKERPRSFRDRNYPGGTHAKPHSTHAAAETPGKDSGGELGRESERKRISGMRRQQEEGRQGGNATGDRGERGKARGGDRGEGARRDRESDGRENDGDGRILSGQPSPLFEERRTAKKEGRKKASLNKDATGAGSSVSLGIYFAAAGLMTGTQNSRRDRRATHAATTSFSLSPEPPVLSSAAFPSLHVANQKTDRAKQTRPLHARLQSDATRAAGLSQAQDKEPERDARANEECENGEDGERGVRGGPAEREGGATRPRRGARGPGGRADAERAERRERRTPSGAAPSQSCSGVHSVKPKNDMPDSAGWLRGPQRRDRETLRCTYTPENRDDTLRRDLRLLRHQFHSAQREFRTASAKDDGDESSRLRETAGGEAGGEAVGEEGGERFDGDPRRSLDPRRLKYRGRRIQARGRRSDVKAKMLLERELRKEMFTGQEQLKLLEATSRGRRNEEREDDDGSKEDEETREQGRTSEELGVEDEAEDVAYNACEGRQALEAPANSESATDDIADTRREESRTPEENEAADARPKGEQPDKREAEEREKQNLRKGDRLAEEADRDEGGREEEKEARREGQEGQQGKKDEEDRLREQLRRSEDVRRYELCKHYSSLKRREKERFLASVSSPFPLSASSSSAPGGLQCLSASAEAAKDATEDAGEDEKRRDAHTSHRTVSTPQFVAHYVDMVTGEDDWESALSDFLVNLHRLQVRLLTKAPQKQATQRRFVLGLKAALVALSARKRVQREAAKSEKEETDVEKKERDSESREREEESEDEEENMEKKRTPKLIVLAANCEPTVSEGGLSDLIQRVLAAARAKGVPVVFCASRNRMKKAVGSTMRQSCVTVKNDAGVERQLKNLLLLAETKRRKWRELHAPANGEADAPSPRTEENETVKRTNKRECEVKSKSGEGGKESSPLVDAVSRRMRQTRLRAWCRKRGGHSPAVRTPQVALLRRSRVLWICVSTRQEEVSFLFEERHSIFSRMGGTLKSRIHGNAGGVYTPEPGRGRGAEGASLKRLSVLESKVKRSSILE</sequence>
<feature type="compositionally biased region" description="Basic and acidic residues" evidence="1">
    <location>
        <begin position="90"/>
        <end position="121"/>
    </location>
</feature>